<feature type="domain" description="SH2" evidence="3">
    <location>
        <begin position="17"/>
        <end position="94"/>
    </location>
</feature>
<evidence type="ECO:0000256" key="1">
    <source>
        <dbReference type="ARBA" id="ARBA00022999"/>
    </source>
</evidence>
<protein>
    <submittedName>
        <fullName evidence="6">SH2 domain-containing protein</fullName>
    </submittedName>
</protein>
<dbReference type="PANTHER" id="PTHR10155">
    <property type="entry name" value="PHOSPHATIDYLINOSITOL 3-KINASE REGULATORY SUBUNIT"/>
    <property type="match status" value="1"/>
</dbReference>
<dbReference type="WBParaSite" id="SBAD_0000365301-mRNA-1">
    <property type="protein sequence ID" value="SBAD_0000365301-mRNA-1"/>
    <property type="gene ID" value="SBAD_0000365301"/>
</dbReference>
<evidence type="ECO:0000313" key="6">
    <source>
        <dbReference type="WBParaSite" id="SBAD_0000365301-mRNA-1"/>
    </source>
</evidence>
<dbReference type="SUPFAM" id="SSF55550">
    <property type="entry name" value="SH2 domain"/>
    <property type="match status" value="1"/>
</dbReference>
<dbReference type="Proteomes" id="UP000270296">
    <property type="component" value="Unassembled WGS sequence"/>
</dbReference>
<evidence type="ECO:0000259" key="3">
    <source>
        <dbReference type="PROSITE" id="PS50001"/>
    </source>
</evidence>
<dbReference type="PROSITE" id="PS50001">
    <property type="entry name" value="SH2"/>
    <property type="match status" value="1"/>
</dbReference>
<keyword evidence="1 2" id="KW-0727">SH2 domain</keyword>
<keyword evidence="5" id="KW-1185">Reference proteome</keyword>
<dbReference type="Gene3D" id="3.30.505.10">
    <property type="entry name" value="SH2 domain"/>
    <property type="match status" value="1"/>
</dbReference>
<organism evidence="6">
    <name type="scientific">Soboliphyme baturini</name>
    <dbReference type="NCBI Taxonomy" id="241478"/>
    <lineage>
        <taxon>Eukaryota</taxon>
        <taxon>Metazoa</taxon>
        <taxon>Ecdysozoa</taxon>
        <taxon>Nematoda</taxon>
        <taxon>Enoplea</taxon>
        <taxon>Dorylaimia</taxon>
        <taxon>Dioctophymatida</taxon>
        <taxon>Dioctophymatoidea</taxon>
        <taxon>Soboliphymatidae</taxon>
        <taxon>Soboliphyme</taxon>
    </lineage>
</organism>
<dbReference type="SMART" id="SM00252">
    <property type="entry name" value="SH2"/>
    <property type="match status" value="1"/>
</dbReference>
<reference evidence="6" key="1">
    <citation type="submission" date="2016-06" db="UniProtKB">
        <authorList>
            <consortium name="WormBaseParasite"/>
        </authorList>
    </citation>
    <scope>IDENTIFICATION</scope>
</reference>
<dbReference type="GO" id="GO:0046935">
    <property type="term" value="F:1-phosphatidylinositol-3-kinase regulator activity"/>
    <property type="evidence" value="ECO:0007669"/>
    <property type="project" value="TreeGrafter"/>
</dbReference>
<proteinExistence type="predicted"/>
<dbReference type="InterPro" id="IPR000980">
    <property type="entry name" value="SH2"/>
</dbReference>
<dbReference type="InterPro" id="IPR036860">
    <property type="entry name" value="SH2_dom_sf"/>
</dbReference>
<evidence type="ECO:0000313" key="5">
    <source>
        <dbReference type="Proteomes" id="UP000270296"/>
    </source>
</evidence>
<dbReference type="EMBL" id="UZAM01007777">
    <property type="protein sequence ID" value="VDP01342.1"/>
    <property type="molecule type" value="Genomic_DNA"/>
</dbReference>
<dbReference type="GO" id="GO:0005942">
    <property type="term" value="C:phosphatidylinositol 3-kinase complex"/>
    <property type="evidence" value="ECO:0007669"/>
    <property type="project" value="TreeGrafter"/>
</dbReference>
<gene>
    <name evidence="4" type="ORF">SBAD_LOCUS3494</name>
</gene>
<evidence type="ECO:0000256" key="2">
    <source>
        <dbReference type="PROSITE-ProRule" id="PRU00191"/>
    </source>
</evidence>
<dbReference type="Pfam" id="PF00017">
    <property type="entry name" value="SH2"/>
    <property type="match status" value="1"/>
</dbReference>
<accession>A0A183IIP9</accession>
<sequence>MRESFADTMLKLWKYGWYWGPINWQQAEDLLKPRPAGSFLLRDSQNKRYIFSLSYRSADSVHHIHVRIYNGNPHSFAVLTHTIVFRGEISVSQG</sequence>
<name>A0A183IIP9_9BILA</name>
<evidence type="ECO:0000313" key="4">
    <source>
        <dbReference type="EMBL" id="VDP01342.1"/>
    </source>
</evidence>
<dbReference type="AlphaFoldDB" id="A0A183IIP9"/>
<dbReference type="OrthoDB" id="6426624at2759"/>
<dbReference type="PANTHER" id="PTHR10155:SF32">
    <property type="entry name" value="LP02169P"/>
    <property type="match status" value="1"/>
</dbReference>
<dbReference type="GO" id="GO:0046854">
    <property type="term" value="P:phosphatidylinositol phosphate biosynthetic process"/>
    <property type="evidence" value="ECO:0007669"/>
    <property type="project" value="TreeGrafter"/>
</dbReference>
<reference evidence="4 5" key="2">
    <citation type="submission" date="2018-11" db="EMBL/GenBank/DDBJ databases">
        <authorList>
            <consortium name="Pathogen Informatics"/>
        </authorList>
    </citation>
    <scope>NUCLEOTIDE SEQUENCE [LARGE SCALE GENOMIC DNA]</scope>
</reference>